<sequence>MEASSYYVTHNQRKKGWACLVYLCSCATIKWMLHNTNEELTWACLLFLKLLNFCDVKHDNFSK</sequence>
<gene>
    <name evidence="1" type="ORF">SLEP1_g52614</name>
</gene>
<keyword evidence="2" id="KW-1185">Reference proteome</keyword>
<accession>A0AAV5M6Z3</accession>
<name>A0AAV5M6Z3_9ROSI</name>
<reference evidence="1 2" key="1">
    <citation type="journal article" date="2021" name="Commun. Biol.">
        <title>The genome of Shorea leprosula (Dipterocarpaceae) highlights the ecological relevance of drought in aseasonal tropical rainforests.</title>
        <authorList>
            <person name="Ng K.K.S."/>
            <person name="Kobayashi M.J."/>
            <person name="Fawcett J.A."/>
            <person name="Hatakeyama M."/>
            <person name="Paape T."/>
            <person name="Ng C.H."/>
            <person name="Ang C.C."/>
            <person name="Tnah L.H."/>
            <person name="Lee C.T."/>
            <person name="Nishiyama T."/>
            <person name="Sese J."/>
            <person name="O'Brien M.J."/>
            <person name="Copetti D."/>
            <person name="Mohd Noor M.I."/>
            <person name="Ong R.C."/>
            <person name="Putra M."/>
            <person name="Sireger I.Z."/>
            <person name="Indrioko S."/>
            <person name="Kosugi Y."/>
            <person name="Izuno A."/>
            <person name="Isagi Y."/>
            <person name="Lee S.L."/>
            <person name="Shimizu K.K."/>
        </authorList>
    </citation>
    <scope>NUCLEOTIDE SEQUENCE [LARGE SCALE GENOMIC DNA]</scope>
    <source>
        <strain evidence="1">214</strain>
    </source>
</reference>
<evidence type="ECO:0000313" key="2">
    <source>
        <dbReference type="Proteomes" id="UP001054252"/>
    </source>
</evidence>
<comment type="caution">
    <text evidence="1">The sequence shown here is derived from an EMBL/GenBank/DDBJ whole genome shotgun (WGS) entry which is preliminary data.</text>
</comment>
<dbReference type="Proteomes" id="UP001054252">
    <property type="component" value="Unassembled WGS sequence"/>
</dbReference>
<evidence type="ECO:0000313" key="1">
    <source>
        <dbReference type="EMBL" id="GKV45545.1"/>
    </source>
</evidence>
<organism evidence="1 2">
    <name type="scientific">Rubroshorea leprosula</name>
    <dbReference type="NCBI Taxonomy" id="152421"/>
    <lineage>
        <taxon>Eukaryota</taxon>
        <taxon>Viridiplantae</taxon>
        <taxon>Streptophyta</taxon>
        <taxon>Embryophyta</taxon>
        <taxon>Tracheophyta</taxon>
        <taxon>Spermatophyta</taxon>
        <taxon>Magnoliopsida</taxon>
        <taxon>eudicotyledons</taxon>
        <taxon>Gunneridae</taxon>
        <taxon>Pentapetalae</taxon>
        <taxon>rosids</taxon>
        <taxon>malvids</taxon>
        <taxon>Malvales</taxon>
        <taxon>Dipterocarpaceae</taxon>
        <taxon>Rubroshorea</taxon>
    </lineage>
</organism>
<proteinExistence type="predicted"/>
<dbReference type="AlphaFoldDB" id="A0AAV5M6Z3"/>
<protein>
    <submittedName>
        <fullName evidence="1">Uncharacterized protein</fullName>
    </submittedName>
</protein>
<dbReference type="EMBL" id="BPVZ01000195">
    <property type="protein sequence ID" value="GKV45545.1"/>
    <property type="molecule type" value="Genomic_DNA"/>
</dbReference>